<dbReference type="CDD" id="cd06261">
    <property type="entry name" value="TM_PBP2"/>
    <property type="match status" value="1"/>
</dbReference>
<gene>
    <name evidence="9" type="ORF">EI42_01860</name>
</gene>
<comment type="similarity">
    <text evidence="7">Belongs to the binding-protein-dependent transport system permease family.</text>
</comment>
<dbReference type="EMBL" id="QKUF01000004">
    <property type="protein sequence ID" value="PZW32768.1"/>
    <property type="molecule type" value="Genomic_DNA"/>
</dbReference>
<evidence type="ECO:0000313" key="9">
    <source>
        <dbReference type="EMBL" id="PZW32768.1"/>
    </source>
</evidence>
<name>A0A326UAS2_THEHA</name>
<dbReference type="InterPro" id="IPR000515">
    <property type="entry name" value="MetI-like"/>
</dbReference>
<organism evidence="9 10">
    <name type="scientific">Thermosporothrix hazakensis</name>
    <dbReference type="NCBI Taxonomy" id="644383"/>
    <lineage>
        <taxon>Bacteria</taxon>
        <taxon>Bacillati</taxon>
        <taxon>Chloroflexota</taxon>
        <taxon>Ktedonobacteria</taxon>
        <taxon>Ktedonobacterales</taxon>
        <taxon>Thermosporotrichaceae</taxon>
        <taxon>Thermosporothrix</taxon>
    </lineage>
</organism>
<feature type="transmembrane region" description="Helical" evidence="7">
    <location>
        <begin position="31"/>
        <end position="50"/>
    </location>
</feature>
<dbReference type="Pfam" id="PF00528">
    <property type="entry name" value="BPD_transp_1"/>
    <property type="match status" value="1"/>
</dbReference>
<proteinExistence type="inferred from homology"/>
<dbReference type="PROSITE" id="PS50928">
    <property type="entry name" value="ABC_TM1"/>
    <property type="match status" value="1"/>
</dbReference>
<keyword evidence="2 7" id="KW-0813">Transport</keyword>
<evidence type="ECO:0000256" key="4">
    <source>
        <dbReference type="ARBA" id="ARBA00022692"/>
    </source>
</evidence>
<dbReference type="PANTHER" id="PTHR30193:SF41">
    <property type="entry name" value="DIACETYLCHITOBIOSE UPTAKE SYSTEM PERMEASE PROTEIN NGCF"/>
    <property type="match status" value="1"/>
</dbReference>
<dbReference type="RefSeq" id="WP_111321109.1">
    <property type="nucleotide sequence ID" value="NZ_BIFX01000002.1"/>
</dbReference>
<evidence type="ECO:0000256" key="5">
    <source>
        <dbReference type="ARBA" id="ARBA00022989"/>
    </source>
</evidence>
<keyword evidence="3" id="KW-1003">Cell membrane</keyword>
<evidence type="ECO:0000256" key="6">
    <source>
        <dbReference type="ARBA" id="ARBA00023136"/>
    </source>
</evidence>
<keyword evidence="6 7" id="KW-0472">Membrane</keyword>
<dbReference type="Proteomes" id="UP000248806">
    <property type="component" value="Unassembled WGS sequence"/>
</dbReference>
<dbReference type="InterPro" id="IPR051393">
    <property type="entry name" value="ABC_transporter_permease"/>
</dbReference>
<feature type="transmembrane region" description="Helical" evidence="7">
    <location>
        <begin position="299"/>
        <end position="324"/>
    </location>
</feature>
<protein>
    <submittedName>
        <fullName evidence="9">Multiple sugar transport system permease protein</fullName>
    </submittedName>
</protein>
<reference evidence="9 10" key="1">
    <citation type="submission" date="2018-06" db="EMBL/GenBank/DDBJ databases">
        <title>Genomic Encyclopedia of Archaeal and Bacterial Type Strains, Phase II (KMG-II): from individual species to whole genera.</title>
        <authorList>
            <person name="Goeker M."/>
        </authorList>
    </citation>
    <scope>NUCLEOTIDE SEQUENCE [LARGE SCALE GENOMIC DNA]</scope>
    <source>
        <strain evidence="9 10">ATCC BAA-1881</strain>
    </source>
</reference>
<feature type="transmembrane region" description="Helical" evidence="7">
    <location>
        <begin position="180"/>
        <end position="202"/>
    </location>
</feature>
<dbReference type="Gene3D" id="1.10.3720.10">
    <property type="entry name" value="MetI-like"/>
    <property type="match status" value="1"/>
</dbReference>
<keyword evidence="10" id="KW-1185">Reference proteome</keyword>
<evidence type="ECO:0000313" key="10">
    <source>
        <dbReference type="Proteomes" id="UP000248806"/>
    </source>
</evidence>
<dbReference type="SUPFAM" id="SSF161098">
    <property type="entry name" value="MetI-like"/>
    <property type="match status" value="1"/>
</dbReference>
<dbReference type="PANTHER" id="PTHR30193">
    <property type="entry name" value="ABC TRANSPORTER PERMEASE PROTEIN"/>
    <property type="match status" value="1"/>
</dbReference>
<evidence type="ECO:0000256" key="2">
    <source>
        <dbReference type="ARBA" id="ARBA00022448"/>
    </source>
</evidence>
<comment type="subcellular location">
    <subcellularLocation>
        <location evidence="1 7">Cell membrane</location>
        <topology evidence="1 7">Multi-pass membrane protein</topology>
    </subcellularLocation>
</comment>
<dbReference type="SUPFAM" id="SSF160964">
    <property type="entry name" value="MalF N-terminal region-like"/>
    <property type="match status" value="1"/>
</dbReference>
<dbReference type="GO" id="GO:0005886">
    <property type="term" value="C:plasma membrane"/>
    <property type="evidence" value="ECO:0007669"/>
    <property type="project" value="UniProtKB-SubCell"/>
</dbReference>
<feature type="domain" description="ABC transmembrane type-1" evidence="8">
    <location>
        <begin position="91"/>
        <end position="320"/>
    </location>
</feature>
<keyword evidence="4 7" id="KW-0812">Transmembrane</keyword>
<dbReference type="GO" id="GO:0055085">
    <property type="term" value="P:transmembrane transport"/>
    <property type="evidence" value="ECO:0007669"/>
    <property type="project" value="InterPro"/>
</dbReference>
<feature type="transmembrane region" description="Helical" evidence="7">
    <location>
        <begin position="128"/>
        <end position="149"/>
    </location>
</feature>
<accession>A0A326UAS2</accession>
<sequence>MAITEHARDAVALKAKRSKQTRKRFFGREAVAGYLFISPWIIGFLLFYLYPLLNTIYNSFTRYKLFGKPQWIGFQNYEQLLFHDPVFAATCWHMLLYVTASTVIYIVGGLALALLLSRAFPGNHFFRTVLYLPSLMVGVAIGSMFVQVFNAGEYGLFNTILGLFGIAPVNWLNNYNNPEIGLVALIFVNFWFVGGTMLIFIAGLKGISQTYYEAARIDGAGAWHRFRYITLPLLTPVILFNTIMTLIGHIQVFDTALIFAGGGSGSVGVSGLGSVLGYHNSLSTFLTYLYQQAFVSRNYGYGSALAVVIFLITLVLTIVVLLIFRRSGNTDRW</sequence>
<feature type="transmembrane region" description="Helical" evidence="7">
    <location>
        <begin position="155"/>
        <end position="173"/>
    </location>
</feature>
<feature type="transmembrane region" description="Helical" evidence="7">
    <location>
        <begin position="94"/>
        <end position="116"/>
    </location>
</feature>
<keyword evidence="9" id="KW-0762">Sugar transport</keyword>
<dbReference type="AlphaFoldDB" id="A0A326UAS2"/>
<comment type="caution">
    <text evidence="9">The sequence shown here is derived from an EMBL/GenBank/DDBJ whole genome shotgun (WGS) entry which is preliminary data.</text>
</comment>
<evidence type="ECO:0000259" key="8">
    <source>
        <dbReference type="PROSITE" id="PS50928"/>
    </source>
</evidence>
<dbReference type="InterPro" id="IPR035906">
    <property type="entry name" value="MetI-like_sf"/>
</dbReference>
<keyword evidence="5 7" id="KW-1133">Transmembrane helix</keyword>
<evidence type="ECO:0000256" key="1">
    <source>
        <dbReference type="ARBA" id="ARBA00004651"/>
    </source>
</evidence>
<evidence type="ECO:0000256" key="3">
    <source>
        <dbReference type="ARBA" id="ARBA00022475"/>
    </source>
</evidence>
<dbReference type="OrthoDB" id="9785836at2"/>
<feature type="transmembrane region" description="Helical" evidence="7">
    <location>
        <begin position="257"/>
        <end position="279"/>
    </location>
</feature>
<feature type="transmembrane region" description="Helical" evidence="7">
    <location>
        <begin position="228"/>
        <end position="250"/>
    </location>
</feature>
<evidence type="ECO:0000256" key="7">
    <source>
        <dbReference type="RuleBase" id="RU363032"/>
    </source>
</evidence>